<organism evidence="2 3">
    <name type="scientific">Lentzea albidocapillata</name>
    <dbReference type="NCBI Taxonomy" id="40571"/>
    <lineage>
        <taxon>Bacteria</taxon>
        <taxon>Bacillati</taxon>
        <taxon>Actinomycetota</taxon>
        <taxon>Actinomycetes</taxon>
        <taxon>Pseudonocardiales</taxon>
        <taxon>Pseudonocardiaceae</taxon>
        <taxon>Lentzea</taxon>
    </lineage>
</organism>
<evidence type="ECO:0000313" key="2">
    <source>
        <dbReference type="EMBL" id="SMD24959.1"/>
    </source>
</evidence>
<dbReference type="Pfam" id="PF18928">
    <property type="entry name" value="DUF5677"/>
    <property type="match status" value="1"/>
</dbReference>
<dbReference type="STRING" id="40571.SAMN05660733_07962"/>
<name>A0A1W2FSL8_9PSEU</name>
<keyword evidence="3" id="KW-1185">Reference proteome</keyword>
<dbReference type="RefSeq" id="WP_030480041.1">
    <property type="nucleotide sequence ID" value="NZ_FWYC01000023.1"/>
</dbReference>
<reference evidence="3" key="1">
    <citation type="submission" date="2017-04" db="EMBL/GenBank/DDBJ databases">
        <authorList>
            <person name="Varghese N."/>
            <person name="Submissions S."/>
        </authorList>
    </citation>
    <scope>NUCLEOTIDE SEQUENCE [LARGE SCALE GENOMIC DNA]</scope>
    <source>
        <strain evidence="3">DSM 44073</strain>
    </source>
</reference>
<proteinExistence type="predicted"/>
<evidence type="ECO:0000313" key="3">
    <source>
        <dbReference type="Proteomes" id="UP000192840"/>
    </source>
</evidence>
<dbReference type="AlphaFoldDB" id="A0A1W2FSL8"/>
<dbReference type="InterPro" id="IPR043733">
    <property type="entry name" value="DUF5677"/>
</dbReference>
<dbReference type="OrthoDB" id="7531258at2"/>
<protein>
    <submittedName>
        <fullName evidence="2">Uncharacterized protein</fullName>
    </submittedName>
</protein>
<dbReference type="EMBL" id="FWYC01000023">
    <property type="protein sequence ID" value="SMD24959.1"/>
    <property type="molecule type" value="Genomic_DNA"/>
</dbReference>
<evidence type="ECO:0000256" key="1">
    <source>
        <dbReference type="SAM" id="MobiDB-lite"/>
    </source>
</evidence>
<sequence>MTPQDPAHVIEHPANDPEVARFADDYARRFMAHSRRRLRRHKWGDFKHRRAVRRHWGKALDKYLLTWSAIVDFAETFVEQEGPAAEKRHDLLYAALILLHARACRLARAVHHDLVGGYVDEALVRCRTLYEVSVIAQVLASYGQEPEYADLAERYLQHKIVTAADDAKTYKDHRRTLELDPMDARQVTDIKTAREKLIKRFGEAYKTAYGWAVGLPGMKKDASFAGLIALTDTQHLRPYYRWASHHSHAGSLSAAWAHQELTEGGALIVGPTTSGLVEPASWALRSLCWTTESFTLGASSRDEEGYIDGEHIVWMVGIDRLLCSAEEAFERGHEREERAVAKRKQKLTPSQSDRAHDREV</sequence>
<gene>
    <name evidence="2" type="ORF">SAMN05660733_07962</name>
</gene>
<dbReference type="Proteomes" id="UP000192840">
    <property type="component" value="Unassembled WGS sequence"/>
</dbReference>
<feature type="region of interest" description="Disordered" evidence="1">
    <location>
        <begin position="333"/>
        <end position="360"/>
    </location>
</feature>
<accession>A0A1W2FSL8</accession>